<dbReference type="STRING" id="1686286.GCA_900092335_01891"/>
<dbReference type="InterPro" id="IPR019660">
    <property type="entry name" value="Put_sensory_transdc_reg_YbjN"/>
</dbReference>
<evidence type="ECO:0000313" key="2">
    <source>
        <dbReference type="Proteomes" id="UP000318080"/>
    </source>
</evidence>
<dbReference type="RefSeq" id="WP_066493144.1">
    <property type="nucleotide sequence ID" value="NZ_JADPQA010000005.1"/>
</dbReference>
<organism evidence="1 2">
    <name type="scientific">Corynebacterium phoceense</name>
    <dbReference type="NCBI Taxonomy" id="1686286"/>
    <lineage>
        <taxon>Bacteria</taxon>
        <taxon>Bacillati</taxon>
        <taxon>Actinomycetota</taxon>
        <taxon>Actinomycetes</taxon>
        <taxon>Mycobacteriales</taxon>
        <taxon>Corynebacteriaceae</taxon>
        <taxon>Corynebacterium</taxon>
    </lineage>
</organism>
<evidence type="ECO:0000313" key="1">
    <source>
        <dbReference type="EMBL" id="TQE43413.1"/>
    </source>
</evidence>
<reference evidence="1 2" key="1">
    <citation type="submission" date="2019-06" db="EMBL/GenBank/DDBJ databases">
        <title>Draft genome of C. phoceense Strain 272.</title>
        <authorList>
            <person name="Pacheco L.G.C."/>
            <person name="Barberis C.M."/>
            <person name="Almuzara M.N."/>
            <person name="Traglia G.M."/>
            <person name="Santos C.S."/>
            <person name="Rocha D.J.P.G."/>
            <person name="Aguiar E.R.G.R."/>
            <person name="Vay C.A."/>
        </authorList>
    </citation>
    <scope>NUCLEOTIDE SEQUENCE [LARGE SCALE GENOMIC DNA]</scope>
    <source>
        <strain evidence="1 2">272</strain>
    </source>
</reference>
<protein>
    <submittedName>
        <fullName evidence="1">YbjN domain-containing protein</fullName>
    </submittedName>
</protein>
<dbReference type="AlphaFoldDB" id="A0A540R6Q6"/>
<dbReference type="Proteomes" id="UP000318080">
    <property type="component" value="Unassembled WGS sequence"/>
</dbReference>
<sequence length="166" mass="18698">MTSPEQKILPDTEVSPATVARIAEIFDQQGLQYRTEEHQHEDGSTVEVFRSGFANTAIAMQVREDTLIIDSIWRGQVPVSEGPTILTHINQWNAEHFAPTLRFYEGGADEKALVVSAVRELTISEGVSRNQLGAFVMSSLNSILEAWTFIESQYPQLVTWEEHKHD</sequence>
<keyword evidence="2" id="KW-1185">Reference proteome</keyword>
<dbReference type="EMBL" id="VHIR01000009">
    <property type="protein sequence ID" value="TQE43413.1"/>
    <property type="molecule type" value="Genomic_DNA"/>
</dbReference>
<name>A0A540R6Q6_9CORY</name>
<proteinExistence type="predicted"/>
<comment type="caution">
    <text evidence="1">The sequence shown here is derived from an EMBL/GenBank/DDBJ whole genome shotgun (WGS) entry which is preliminary data.</text>
</comment>
<dbReference type="CDD" id="cd17511">
    <property type="entry name" value="YbjN_AmyR-like"/>
    <property type="match status" value="1"/>
</dbReference>
<dbReference type="Pfam" id="PF10722">
    <property type="entry name" value="YbjN"/>
    <property type="match status" value="1"/>
</dbReference>
<accession>A0A540R6Q6</accession>
<dbReference type="GeneID" id="79853088"/>
<gene>
    <name evidence="1" type="ORF">EJK80_07675</name>
</gene>